<evidence type="ECO:0000259" key="16">
    <source>
        <dbReference type="PROSITE" id="PS50862"/>
    </source>
</evidence>
<keyword evidence="7 12" id="KW-0067">ATP-binding</keyword>
<keyword evidence="5 12" id="KW-0436">Ligase</keyword>
<dbReference type="InterPro" id="IPR042103">
    <property type="entry name" value="SerRS_1_N_sf"/>
</dbReference>
<dbReference type="Pfam" id="PF02403">
    <property type="entry name" value="Seryl_tRNA_N"/>
    <property type="match status" value="1"/>
</dbReference>
<evidence type="ECO:0000256" key="11">
    <source>
        <dbReference type="ARBA" id="ARBA00048823"/>
    </source>
</evidence>
<dbReference type="GO" id="GO:0006434">
    <property type="term" value="P:seryl-tRNA aminoacylation"/>
    <property type="evidence" value="ECO:0007669"/>
    <property type="project" value="UniProtKB-UniRule"/>
</dbReference>
<dbReference type="EMBL" id="CP012401">
    <property type="protein sequence ID" value="ALG71503.1"/>
    <property type="molecule type" value="Genomic_DNA"/>
</dbReference>
<dbReference type="HAMAP" id="MF_00176">
    <property type="entry name" value="Ser_tRNA_synth_type1"/>
    <property type="match status" value="1"/>
</dbReference>
<dbReference type="GO" id="GO:0005737">
    <property type="term" value="C:cytoplasm"/>
    <property type="evidence" value="ECO:0007669"/>
    <property type="project" value="UniProtKB-SubCell"/>
</dbReference>
<dbReference type="NCBIfam" id="TIGR00414">
    <property type="entry name" value="serS"/>
    <property type="match status" value="1"/>
</dbReference>
<dbReference type="AlphaFoldDB" id="A0AAC8VXW9"/>
<dbReference type="PROSITE" id="PS50862">
    <property type="entry name" value="AA_TRNA_LIGASE_II"/>
    <property type="match status" value="1"/>
</dbReference>
<feature type="binding site" evidence="12 14">
    <location>
        <begin position="347"/>
        <end position="350"/>
    </location>
    <ligand>
        <name>ATP</name>
        <dbReference type="ChEBI" id="CHEBI:30616"/>
    </ligand>
</feature>
<protein>
    <recommendedName>
        <fullName evidence="12">Serine--tRNA ligase</fullName>
        <ecNumber evidence="12">6.1.1.11</ecNumber>
    </recommendedName>
    <alternativeName>
        <fullName evidence="12">Seryl-tRNA synthetase</fullName>
        <shortName evidence="12">SerRS</shortName>
    </alternativeName>
    <alternativeName>
        <fullName evidence="12">Seryl-tRNA(Ser/Sec) synthetase</fullName>
    </alternativeName>
</protein>
<feature type="binding site" evidence="13">
    <location>
        <position position="260"/>
    </location>
    <ligand>
        <name>L-serine</name>
        <dbReference type="ChEBI" id="CHEBI:33384"/>
    </ligand>
</feature>
<keyword evidence="9 12" id="KW-0030">Aminoacyl-tRNA synthetase</keyword>
<dbReference type="EC" id="6.1.1.11" evidence="12"/>
<dbReference type="InterPro" id="IPR033729">
    <property type="entry name" value="SerRS_core"/>
</dbReference>
<proteinExistence type="inferred from homology"/>
<keyword evidence="8 12" id="KW-0648">Protein biosynthesis</keyword>
<dbReference type="GO" id="GO:0016260">
    <property type="term" value="P:selenocysteine biosynthetic process"/>
    <property type="evidence" value="ECO:0007669"/>
    <property type="project" value="UniProtKB-UniRule"/>
</dbReference>
<comment type="catalytic activity">
    <reaction evidence="10 12">
        <text>tRNA(Sec) + L-serine + ATP = L-seryl-tRNA(Sec) + AMP + diphosphate + H(+)</text>
        <dbReference type="Rhea" id="RHEA:42580"/>
        <dbReference type="Rhea" id="RHEA-COMP:9742"/>
        <dbReference type="Rhea" id="RHEA-COMP:10128"/>
        <dbReference type="ChEBI" id="CHEBI:15378"/>
        <dbReference type="ChEBI" id="CHEBI:30616"/>
        <dbReference type="ChEBI" id="CHEBI:33019"/>
        <dbReference type="ChEBI" id="CHEBI:33384"/>
        <dbReference type="ChEBI" id="CHEBI:78442"/>
        <dbReference type="ChEBI" id="CHEBI:78533"/>
        <dbReference type="ChEBI" id="CHEBI:456215"/>
        <dbReference type="EC" id="6.1.1.11"/>
    </reaction>
</comment>
<feature type="binding site" evidence="12">
    <location>
        <begin position="229"/>
        <end position="231"/>
    </location>
    <ligand>
        <name>L-serine</name>
        <dbReference type="ChEBI" id="CHEBI:33384"/>
    </ligand>
</feature>
<dbReference type="Gene3D" id="1.10.287.40">
    <property type="entry name" value="Serine-tRNA synthetase, tRNA binding domain"/>
    <property type="match status" value="1"/>
</dbReference>
<dbReference type="SUPFAM" id="SSF46589">
    <property type="entry name" value="tRNA-binding arm"/>
    <property type="match status" value="1"/>
</dbReference>
<accession>A0AAC8VXW9</accession>
<dbReference type="PIRSF" id="PIRSF001529">
    <property type="entry name" value="Ser-tRNA-synth_IIa"/>
    <property type="match status" value="1"/>
</dbReference>
<evidence type="ECO:0000256" key="14">
    <source>
        <dbReference type="PIRSR" id="PIRSR001529-2"/>
    </source>
</evidence>
<feature type="binding site" evidence="13">
    <location>
        <position position="381"/>
    </location>
    <ligand>
        <name>L-serine</name>
        <dbReference type="ChEBI" id="CHEBI:33384"/>
    </ligand>
</feature>
<dbReference type="Gene3D" id="3.30.930.10">
    <property type="entry name" value="Bira Bifunctional Protein, Domain 2"/>
    <property type="match status" value="1"/>
</dbReference>
<evidence type="ECO:0000256" key="13">
    <source>
        <dbReference type="PIRSR" id="PIRSR001529-1"/>
    </source>
</evidence>
<evidence type="ECO:0000256" key="6">
    <source>
        <dbReference type="ARBA" id="ARBA00022741"/>
    </source>
</evidence>
<keyword evidence="6 12" id="KW-0547">Nucleotide-binding</keyword>
<comment type="subcellular location">
    <subcellularLocation>
        <location evidence="1 12">Cytoplasm</location>
    </subcellularLocation>
</comment>
<dbReference type="SUPFAM" id="SSF55681">
    <property type="entry name" value="Class II aaRS and biotin synthetases"/>
    <property type="match status" value="1"/>
</dbReference>
<evidence type="ECO:0000256" key="8">
    <source>
        <dbReference type="ARBA" id="ARBA00022917"/>
    </source>
</evidence>
<name>A0AAC8VXW9_9PROT</name>
<evidence type="ECO:0000256" key="1">
    <source>
        <dbReference type="ARBA" id="ARBA00004496"/>
    </source>
</evidence>
<comment type="function">
    <text evidence="12">Catalyzes the attachment of serine to tRNA(Ser). Is also able to aminoacylate tRNA(Sec) with serine, to form the misacylated tRNA L-seryl-tRNA(Sec), which will be further converted into selenocysteinyl-tRNA(Sec).</text>
</comment>
<feature type="binding site" evidence="12 14">
    <location>
        <begin position="260"/>
        <end position="262"/>
    </location>
    <ligand>
        <name>ATP</name>
        <dbReference type="ChEBI" id="CHEBI:30616"/>
    </ligand>
</feature>
<keyword evidence="18" id="KW-1185">Reference proteome</keyword>
<evidence type="ECO:0000256" key="3">
    <source>
        <dbReference type="ARBA" id="ARBA00010728"/>
    </source>
</evidence>
<evidence type="ECO:0000256" key="4">
    <source>
        <dbReference type="ARBA" id="ARBA00022490"/>
    </source>
</evidence>
<dbReference type="InterPro" id="IPR002314">
    <property type="entry name" value="aa-tRNA-synt_IIb"/>
</dbReference>
<dbReference type="PANTHER" id="PTHR43697">
    <property type="entry name" value="SERYL-TRNA SYNTHETASE"/>
    <property type="match status" value="1"/>
</dbReference>
<dbReference type="CDD" id="cd00770">
    <property type="entry name" value="SerRS_core"/>
    <property type="match status" value="1"/>
</dbReference>
<dbReference type="InterPro" id="IPR002317">
    <property type="entry name" value="Ser-tRNA-ligase_type_1"/>
</dbReference>
<gene>
    <name evidence="12" type="primary">serS</name>
    <name evidence="17" type="ORF">AL072_11905</name>
</gene>
<feature type="domain" description="Aminoacyl-transfer RNA synthetases class-II family profile" evidence="16">
    <location>
        <begin position="170"/>
        <end position="408"/>
    </location>
</feature>
<feature type="binding site" evidence="12">
    <location>
        <position position="383"/>
    </location>
    <ligand>
        <name>L-serine</name>
        <dbReference type="ChEBI" id="CHEBI:33384"/>
    </ligand>
</feature>
<dbReference type="InterPro" id="IPR010978">
    <property type="entry name" value="tRNA-bd_arm"/>
</dbReference>
<dbReference type="InterPro" id="IPR045864">
    <property type="entry name" value="aa-tRNA-synth_II/BPL/LPL"/>
</dbReference>
<evidence type="ECO:0000256" key="10">
    <source>
        <dbReference type="ARBA" id="ARBA00047929"/>
    </source>
</evidence>
<organism evidence="17 18">
    <name type="scientific">Azospirillum thiophilum</name>
    <dbReference type="NCBI Taxonomy" id="528244"/>
    <lineage>
        <taxon>Bacteria</taxon>
        <taxon>Pseudomonadati</taxon>
        <taxon>Pseudomonadota</taxon>
        <taxon>Alphaproteobacteria</taxon>
        <taxon>Rhodospirillales</taxon>
        <taxon>Azospirillaceae</taxon>
        <taxon>Azospirillum</taxon>
    </lineage>
</organism>
<evidence type="ECO:0000256" key="12">
    <source>
        <dbReference type="HAMAP-Rule" id="MF_00176"/>
    </source>
</evidence>
<comment type="catalytic activity">
    <reaction evidence="11 12">
        <text>tRNA(Ser) + L-serine + ATP = L-seryl-tRNA(Ser) + AMP + diphosphate + H(+)</text>
        <dbReference type="Rhea" id="RHEA:12292"/>
        <dbReference type="Rhea" id="RHEA-COMP:9669"/>
        <dbReference type="Rhea" id="RHEA-COMP:9703"/>
        <dbReference type="ChEBI" id="CHEBI:15378"/>
        <dbReference type="ChEBI" id="CHEBI:30616"/>
        <dbReference type="ChEBI" id="CHEBI:33019"/>
        <dbReference type="ChEBI" id="CHEBI:33384"/>
        <dbReference type="ChEBI" id="CHEBI:78442"/>
        <dbReference type="ChEBI" id="CHEBI:78533"/>
        <dbReference type="ChEBI" id="CHEBI:456215"/>
        <dbReference type="EC" id="6.1.1.11"/>
    </reaction>
</comment>
<reference evidence="18" key="1">
    <citation type="submission" date="2015-08" db="EMBL/GenBank/DDBJ databases">
        <title>Complete Genome Sequence of Azospirillum thiophilum BV-S.</title>
        <authorList>
            <person name="Fomenkov A."/>
            <person name="Vincze T."/>
            <person name="Grabovich M."/>
            <person name="Dubinina G."/>
            <person name="Orlova M."/>
            <person name="Belousova E."/>
            <person name="Roberts R.J."/>
        </authorList>
    </citation>
    <scope>NUCLEOTIDE SEQUENCE [LARGE SCALE GENOMIC DNA]</scope>
    <source>
        <strain evidence="18">BV-S</strain>
    </source>
</reference>
<comment type="caution">
    <text evidence="12">Lacks conserved residue(s) required for the propagation of feature annotation.</text>
</comment>
<dbReference type="GO" id="GO:0005524">
    <property type="term" value="F:ATP binding"/>
    <property type="evidence" value="ECO:0007669"/>
    <property type="project" value="UniProtKB-UniRule"/>
</dbReference>
<evidence type="ECO:0000313" key="17">
    <source>
        <dbReference type="EMBL" id="ALG71503.1"/>
    </source>
</evidence>
<dbReference type="Pfam" id="PF00587">
    <property type="entry name" value="tRNA-synt_2b"/>
    <property type="match status" value="1"/>
</dbReference>
<dbReference type="RefSeq" id="WP_045580143.1">
    <property type="nucleotide sequence ID" value="NZ_CP012401.1"/>
</dbReference>
<evidence type="ECO:0000256" key="5">
    <source>
        <dbReference type="ARBA" id="ARBA00022598"/>
    </source>
</evidence>
<dbReference type="InterPro" id="IPR015866">
    <property type="entry name" value="Ser-tRNA-synth_1_N"/>
</dbReference>
<dbReference type="InterPro" id="IPR006195">
    <property type="entry name" value="aa-tRNA-synth_II"/>
</dbReference>
<evidence type="ECO:0000256" key="9">
    <source>
        <dbReference type="ARBA" id="ARBA00023146"/>
    </source>
</evidence>
<keyword evidence="4 12" id="KW-0963">Cytoplasm</keyword>
<evidence type="ECO:0000256" key="2">
    <source>
        <dbReference type="ARBA" id="ARBA00005045"/>
    </source>
</evidence>
<comment type="domain">
    <text evidence="12">Consists of two distinct domains, a catalytic core and a N-terminal extension that is involved in tRNA binding.</text>
</comment>
<evidence type="ECO:0000313" key="18">
    <source>
        <dbReference type="Proteomes" id="UP000069935"/>
    </source>
</evidence>
<sequence length="423" mass="47114">MHDLRAIRENPEAFDRGLGRRGLAPMSSSLLDLDGRRRAAQTQMQEMQARRNEAAKEIGLAKREGRDAQPILDEMAALKDRLPQVEEEERALGAELDTLLAGVPNIPADDVPDGPDESANVEVRRWGTPPDIANPKQHYELGEALGLMDFEAAARMSGARFTVLKGGLARLERALADFMLDIHTGEHGFTEIAPPLMVRDNALFGTGQLPKFEEDLFKTTSSDHYLIPTSEVPLTNLVNDQIVASEELPLRYTALTPCFRAEAGSAGRDTRGMIRQHQFWKVEMVAITTPEQSEDEHQRMTRCAETILERLGLAYRTIVLCTGDMGFSSRKTFDVEVWLPGQNAYREISSISNCGDFQARRMKARCRPKGEKQTQFVHTLNGSGVAVGRCLIAVLENYQQPDGSILVPEALRPYMRGVERISI</sequence>
<evidence type="ECO:0000256" key="15">
    <source>
        <dbReference type="SAM" id="Coils"/>
    </source>
</evidence>
<dbReference type="PRINTS" id="PR00981">
    <property type="entry name" value="TRNASYNTHSER"/>
</dbReference>
<comment type="pathway">
    <text evidence="2 12">Aminoacyl-tRNA biosynthesis; selenocysteinyl-tRNA(Sec) biosynthesis; L-seryl-tRNA(Sec) from L-serine and tRNA(Sec): step 1/1.</text>
</comment>
<feature type="binding site" evidence="12 13">
    <location>
        <position position="283"/>
    </location>
    <ligand>
        <name>L-serine</name>
        <dbReference type="ChEBI" id="CHEBI:33384"/>
    </ligand>
</feature>
<reference evidence="17 18" key="2">
    <citation type="journal article" date="2016" name="Genome Announc.">
        <title>Complete Genome Sequence of a Strain of Azospirillum thiophilum Isolated from a Sulfide Spring.</title>
        <authorList>
            <person name="Fomenkov A."/>
            <person name="Vincze T."/>
            <person name="Grabovich M."/>
            <person name="Anton B.P."/>
            <person name="Dubinina G."/>
            <person name="Orlova M."/>
            <person name="Belousova E."/>
            <person name="Roberts R.J."/>
        </authorList>
    </citation>
    <scope>NUCLEOTIDE SEQUENCE [LARGE SCALE GENOMIC DNA]</scope>
    <source>
        <strain evidence="17 18">BV-S</strain>
    </source>
</reference>
<dbReference type="KEGG" id="ati:AL072_11905"/>
<dbReference type="GO" id="GO:0004828">
    <property type="term" value="F:serine-tRNA ligase activity"/>
    <property type="evidence" value="ECO:0007669"/>
    <property type="project" value="UniProtKB-UniRule"/>
</dbReference>
<comment type="subunit">
    <text evidence="12">Homodimer. The tRNA molecule binds across the dimer.</text>
</comment>
<dbReference type="PANTHER" id="PTHR43697:SF1">
    <property type="entry name" value="SERINE--TRNA LIGASE"/>
    <property type="match status" value="1"/>
</dbReference>
<feature type="binding site" evidence="13">
    <location>
        <position position="229"/>
    </location>
    <ligand>
        <name>L-serine</name>
        <dbReference type="ChEBI" id="CHEBI:33384"/>
    </ligand>
</feature>
<keyword evidence="15" id="KW-0175">Coiled coil</keyword>
<dbReference type="Proteomes" id="UP000069935">
    <property type="component" value="Chromosome 1"/>
</dbReference>
<comment type="similarity">
    <text evidence="3 12">Belongs to the class-II aminoacyl-tRNA synthetase family. Type-1 seryl-tRNA synthetase subfamily.</text>
</comment>
<evidence type="ECO:0000256" key="7">
    <source>
        <dbReference type="ARBA" id="ARBA00022840"/>
    </source>
</evidence>
<feature type="coiled-coil region" evidence="15">
    <location>
        <begin position="30"/>
        <end position="95"/>
    </location>
</feature>